<accession>A0A382GFF6</accession>
<keyword evidence="7" id="KW-0239">DNA-directed DNA polymerase</keyword>
<dbReference type="Pfam" id="PF00712">
    <property type="entry name" value="DNA_pol3_beta"/>
    <property type="match status" value="1"/>
</dbReference>
<evidence type="ECO:0008006" key="13">
    <source>
        <dbReference type="Google" id="ProtNLM"/>
    </source>
</evidence>
<dbReference type="SUPFAM" id="SSF55979">
    <property type="entry name" value="DNA clamp"/>
    <property type="match status" value="3"/>
</dbReference>
<dbReference type="Gene3D" id="3.10.150.10">
    <property type="entry name" value="DNA Polymerase III, subunit A, domain 2"/>
    <property type="match status" value="1"/>
</dbReference>
<dbReference type="SMART" id="SM00480">
    <property type="entry name" value="POL3Bc"/>
    <property type="match status" value="1"/>
</dbReference>
<evidence type="ECO:0000256" key="5">
    <source>
        <dbReference type="ARBA" id="ARBA00022695"/>
    </source>
</evidence>
<dbReference type="Gene3D" id="3.70.10.10">
    <property type="match status" value="1"/>
</dbReference>
<dbReference type="PANTHER" id="PTHR30478:SF0">
    <property type="entry name" value="BETA SLIDING CLAMP"/>
    <property type="match status" value="1"/>
</dbReference>
<dbReference type="InterPro" id="IPR022635">
    <property type="entry name" value="DNA_polIII_beta_C"/>
</dbReference>
<dbReference type="NCBIfam" id="TIGR00663">
    <property type="entry name" value="dnan"/>
    <property type="match status" value="1"/>
</dbReference>
<dbReference type="GO" id="GO:0008408">
    <property type="term" value="F:3'-5' exonuclease activity"/>
    <property type="evidence" value="ECO:0007669"/>
    <property type="project" value="InterPro"/>
</dbReference>
<feature type="domain" description="DNA polymerase III beta sliding clamp N-terminal" evidence="9">
    <location>
        <begin position="3"/>
        <end position="59"/>
    </location>
</feature>
<comment type="similarity">
    <text evidence="2">Belongs to the beta sliding clamp family.</text>
</comment>
<dbReference type="InterPro" id="IPR001001">
    <property type="entry name" value="DNA_polIII_beta"/>
</dbReference>
<keyword evidence="3" id="KW-0963">Cytoplasm</keyword>
<evidence type="ECO:0000256" key="2">
    <source>
        <dbReference type="ARBA" id="ARBA00010752"/>
    </source>
</evidence>
<dbReference type="Pfam" id="PF02768">
    <property type="entry name" value="DNA_pol3_beta_3"/>
    <property type="match status" value="1"/>
</dbReference>
<dbReference type="GO" id="GO:0003677">
    <property type="term" value="F:DNA binding"/>
    <property type="evidence" value="ECO:0007669"/>
    <property type="project" value="UniProtKB-KW"/>
</dbReference>
<evidence type="ECO:0000256" key="6">
    <source>
        <dbReference type="ARBA" id="ARBA00022705"/>
    </source>
</evidence>
<keyword evidence="4" id="KW-0808">Transferase</keyword>
<dbReference type="Pfam" id="PF02767">
    <property type="entry name" value="DNA_pol3_beta_2"/>
    <property type="match status" value="1"/>
</dbReference>
<evidence type="ECO:0000259" key="11">
    <source>
        <dbReference type="Pfam" id="PF02768"/>
    </source>
</evidence>
<protein>
    <recommendedName>
        <fullName evidence="13">DNA polymerase III beta sliding clamp C-terminal domain-containing protein</fullName>
    </recommendedName>
</protein>
<evidence type="ECO:0000256" key="1">
    <source>
        <dbReference type="ARBA" id="ARBA00004496"/>
    </source>
</evidence>
<evidence type="ECO:0000259" key="9">
    <source>
        <dbReference type="Pfam" id="PF00712"/>
    </source>
</evidence>
<dbReference type="PANTHER" id="PTHR30478">
    <property type="entry name" value="DNA POLYMERASE III SUBUNIT BETA"/>
    <property type="match status" value="1"/>
</dbReference>
<keyword evidence="6" id="KW-0235">DNA replication</keyword>
<feature type="domain" description="DNA polymerase III beta sliding clamp central" evidence="10">
    <location>
        <begin position="71"/>
        <end position="188"/>
    </location>
</feature>
<evidence type="ECO:0000256" key="7">
    <source>
        <dbReference type="ARBA" id="ARBA00022932"/>
    </source>
</evidence>
<reference evidence="12" key="1">
    <citation type="submission" date="2018-05" db="EMBL/GenBank/DDBJ databases">
        <authorList>
            <person name="Lanie J.A."/>
            <person name="Ng W.-L."/>
            <person name="Kazmierczak K.M."/>
            <person name="Andrzejewski T.M."/>
            <person name="Davidsen T.M."/>
            <person name="Wayne K.J."/>
            <person name="Tettelin H."/>
            <person name="Glass J.I."/>
            <person name="Rusch D."/>
            <person name="Podicherti R."/>
            <person name="Tsui H.-C.T."/>
            <person name="Winkler M.E."/>
        </authorList>
    </citation>
    <scope>NUCLEOTIDE SEQUENCE</scope>
</reference>
<keyword evidence="5" id="KW-0548">Nucleotidyltransferase</keyword>
<gene>
    <name evidence="12" type="ORF">METZ01_LOCUS226201</name>
</gene>
<dbReference type="InterPro" id="IPR046938">
    <property type="entry name" value="DNA_clamp_sf"/>
</dbReference>
<comment type="subcellular location">
    <subcellularLocation>
        <location evidence="1">Cytoplasm</location>
    </subcellularLocation>
</comment>
<dbReference type="GO" id="GO:0009360">
    <property type="term" value="C:DNA polymerase III complex"/>
    <property type="evidence" value="ECO:0007669"/>
    <property type="project" value="InterPro"/>
</dbReference>
<evidence type="ECO:0000256" key="4">
    <source>
        <dbReference type="ARBA" id="ARBA00022679"/>
    </source>
</evidence>
<feature type="domain" description="DNA polymerase III beta sliding clamp C-terminal" evidence="11">
    <location>
        <begin position="191"/>
        <end position="309"/>
    </location>
</feature>
<evidence type="ECO:0000256" key="8">
    <source>
        <dbReference type="ARBA" id="ARBA00023125"/>
    </source>
</evidence>
<dbReference type="GO" id="GO:0003887">
    <property type="term" value="F:DNA-directed DNA polymerase activity"/>
    <property type="evidence" value="ECO:0007669"/>
    <property type="project" value="UniProtKB-KW"/>
</dbReference>
<dbReference type="GO" id="GO:0005737">
    <property type="term" value="C:cytoplasm"/>
    <property type="evidence" value="ECO:0007669"/>
    <property type="project" value="UniProtKB-SubCell"/>
</dbReference>
<evidence type="ECO:0000313" key="12">
    <source>
        <dbReference type="EMBL" id="SVB73347.1"/>
    </source>
</evidence>
<proteinExistence type="inferred from homology"/>
<sequence>EIKKEGSTTTSASILYDILRKLETNSKVELSLQSTNKLRLVSGNSVFNLLCIPSDNFPLSNEDISQKTFKVSSQKLLKLLNNTKVSISNDETRHYLNGIYLHKTQSENMSFLTGVATDSHRLSSSSFEIDSATEFESIILPKKTIFQLISLLEQNTSDIKISNNKSKIKFEMNNGVLISKVIDGRFPDYSKVVPQDNNKMLQVKLNEFKNSIERVTTVSLDRKEGLKMTITKNSLQLSVTSPNSGEGIENINAQFNFEDMNISFNSKYLIDIISQINNDSVVINLKDPGSPVLIKDLLDKNSFHVVMPMKI</sequence>
<organism evidence="12">
    <name type="scientific">marine metagenome</name>
    <dbReference type="NCBI Taxonomy" id="408172"/>
    <lineage>
        <taxon>unclassified sequences</taxon>
        <taxon>metagenomes</taxon>
        <taxon>ecological metagenomes</taxon>
    </lineage>
</organism>
<dbReference type="AlphaFoldDB" id="A0A382GFF6"/>
<feature type="non-terminal residue" evidence="12">
    <location>
        <position position="1"/>
    </location>
</feature>
<evidence type="ECO:0000259" key="10">
    <source>
        <dbReference type="Pfam" id="PF02767"/>
    </source>
</evidence>
<dbReference type="InterPro" id="IPR022634">
    <property type="entry name" value="DNA_polIII_beta_N"/>
</dbReference>
<dbReference type="GO" id="GO:0006271">
    <property type="term" value="P:DNA strand elongation involved in DNA replication"/>
    <property type="evidence" value="ECO:0007669"/>
    <property type="project" value="TreeGrafter"/>
</dbReference>
<evidence type="ECO:0000256" key="3">
    <source>
        <dbReference type="ARBA" id="ARBA00022490"/>
    </source>
</evidence>
<keyword evidence="8" id="KW-0238">DNA-binding</keyword>
<name>A0A382GFF6_9ZZZZ</name>
<dbReference type="InterPro" id="IPR022637">
    <property type="entry name" value="DNA_polIII_beta_cen"/>
</dbReference>
<dbReference type="CDD" id="cd00140">
    <property type="entry name" value="beta_clamp"/>
    <property type="match status" value="1"/>
</dbReference>
<dbReference type="EMBL" id="UINC01054980">
    <property type="protein sequence ID" value="SVB73347.1"/>
    <property type="molecule type" value="Genomic_DNA"/>
</dbReference>